<sequence length="166" mass="17854">MDQRWLRVRACLIHVCGPAGAGRVSLAARARGYCRAGRLSGLSRVVLLTFRIATDYVVPLMRPACRFLTMILTESFAVIPADGRHHATVRGSWAAARLRRRARDRDKRQEDGDPAGGAADSSQPGRLAQSGDGGAVGGGPAAPRDGIGARVRLESPKASLMARWRR</sequence>
<protein>
    <submittedName>
        <fullName evidence="2">Uncharacterized protein</fullName>
    </submittedName>
</protein>
<feature type="region of interest" description="Disordered" evidence="1">
    <location>
        <begin position="97"/>
        <end position="166"/>
    </location>
</feature>
<dbReference type="Proteomes" id="UP000234331">
    <property type="component" value="Unassembled WGS sequence"/>
</dbReference>
<evidence type="ECO:0000313" key="3">
    <source>
        <dbReference type="Proteomes" id="UP000234331"/>
    </source>
</evidence>
<evidence type="ECO:0000256" key="1">
    <source>
        <dbReference type="SAM" id="MobiDB-lite"/>
    </source>
</evidence>
<dbReference type="AlphaFoldDB" id="A0A2I2KRS5"/>
<proteinExistence type="predicted"/>
<gene>
    <name evidence="2" type="ORF">FRACA_240023</name>
</gene>
<feature type="compositionally biased region" description="Gly residues" evidence="1">
    <location>
        <begin position="131"/>
        <end position="140"/>
    </location>
</feature>
<accession>A0A2I2KRS5</accession>
<name>A0A2I2KRS5_9ACTN</name>
<dbReference type="EMBL" id="FZMO01000157">
    <property type="protein sequence ID" value="SNQ48349.1"/>
    <property type="molecule type" value="Genomic_DNA"/>
</dbReference>
<reference evidence="2 3" key="1">
    <citation type="submission" date="2017-06" db="EMBL/GenBank/DDBJ databases">
        <authorList>
            <person name="Kim H.J."/>
            <person name="Triplett B.A."/>
        </authorList>
    </citation>
    <scope>NUCLEOTIDE SEQUENCE [LARGE SCALE GENOMIC DNA]</scope>
    <source>
        <strain evidence="2">FRACA_ARgP5</strain>
    </source>
</reference>
<keyword evidence="3" id="KW-1185">Reference proteome</keyword>
<organism evidence="2 3">
    <name type="scientific">Frankia canadensis</name>
    <dbReference type="NCBI Taxonomy" id="1836972"/>
    <lineage>
        <taxon>Bacteria</taxon>
        <taxon>Bacillati</taxon>
        <taxon>Actinomycetota</taxon>
        <taxon>Actinomycetes</taxon>
        <taxon>Frankiales</taxon>
        <taxon>Frankiaceae</taxon>
        <taxon>Frankia</taxon>
    </lineage>
</organism>
<evidence type="ECO:0000313" key="2">
    <source>
        <dbReference type="EMBL" id="SNQ48349.1"/>
    </source>
</evidence>